<dbReference type="RefSeq" id="WP_016812424.1">
    <property type="nucleotide sequence ID" value="NZ_BOQM01000010.1"/>
</dbReference>
<reference evidence="1 4" key="2">
    <citation type="submission" date="2021-03" db="EMBL/GenBank/DDBJ databases">
        <title>Whole genome shotgun sequence of Salinispora arenicola NBRC 105043.</title>
        <authorList>
            <person name="Komaki H."/>
            <person name="Tamura T."/>
        </authorList>
    </citation>
    <scope>NUCLEOTIDE SEQUENCE [LARGE SCALE GENOMIC DNA]</scope>
    <source>
        <strain evidence="1 4">NBRC 105043</strain>
    </source>
</reference>
<evidence type="ECO:0000313" key="2">
    <source>
        <dbReference type="EMBL" id="TQL38584.1"/>
    </source>
</evidence>
<dbReference type="EMBL" id="VFOL01000001">
    <property type="protein sequence ID" value="TQL38584.1"/>
    <property type="molecule type" value="Genomic_DNA"/>
</dbReference>
<evidence type="ECO:0000313" key="4">
    <source>
        <dbReference type="Proteomes" id="UP000677457"/>
    </source>
</evidence>
<name>A0A542XRZ2_SALAC</name>
<comment type="caution">
    <text evidence="2">The sequence shown here is derived from an EMBL/GenBank/DDBJ whole genome shotgun (WGS) entry which is preliminary data.</text>
</comment>
<gene>
    <name evidence="2" type="ORF">FB564_3786</name>
    <name evidence="1" type="ORF">Sar04_16800</name>
</gene>
<reference evidence="2 3" key="1">
    <citation type="submission" date="2019-06" db="EMBL/GenBank/DDBJ databases">
        <title>Sequencing the genomes of 1000 actinobacteria strains.</title>
        <authorList>
            <person name="Klenk H.-P."/>
        </authorList>
    </citation>
    <scope>NUCLEOTIDE SEQUENCE [LARGE SCALE GENOMIC DNA]</scope>
    <source>
        <strain evidence="2 3">DSM 44819</strain>
    </source>
</reference>
<protein>
    <submittedName>
        <fullName evidence="2">Uncharacterized protein DUF1622</fullName>
    </submittedName>
</protein>
<sequence>MNSLIGYAVLACVAAGIGSAAIVLLVTRDAVLALRVGLELWLAASLLRLAQPPMGEHLLYVAAIIVIRQLLGVTLTAGPRWRRPADPGASRRPPGH</sequence>
<dbReference type="Proteomes" id="UP000677457">
    <property type="component" value="Unassembled WGS sequence"/>
</dbReference>
<organism evidence="2 3">
    <name type="scientific">Salinispora arenicola</name>
    <dbReference type="NCBI Taxonomy" id="168697"/>
    <lineage>
        <taxon>Bacteria</taxon>
        <taxon>Bacillati</taxon>
        <taxon>Actinomycetota</taxon>
        <taxon>Actinomycetes</taxon>
        <taxon>Micromonosporales</taxon>
        <taxon>Micromonosporaceae</taxon>
        <taxon>Salinispora</taxon>
    </lineage>
</organism>
<evidence type="ECO:0000313" key="1">
    <source>
        <dbReference type="EMBL" id="GIM84342.1"/>
    </source>
</evidence>
<dbReference type="Pfam" id="PF07784">
    <property type="entry name" value="DUF1622"/>
    <property type="match status" value="1"/>
</dbReference>
<dbReference type="AlphaFoldDB" id="A0A542XRZ2"/>
<evidence type="ECO:0000313" key="3">
    <source>
        <dbReference type="Proteomes" id="UP000315983"/>
    </source>
</evidence>
<accession>A0A542XRZ2</accession>
<dbReference type="InterPro" id="IPR012427">
    <property type="entry name" value="DUF1622"/>
</dbReference>
<dbReference type="Proteomes" id="UP000315983">
    <property type="component" value="Unassembled WGS sequence"/>
</dbReference>
<proteinExistence type="predicted"/>
<dbReference type="EMBL" id="BOQM01000010">
    <property type="protein sequence ID" value="GIM84342.1"/>
    <property type="molecule type" value="Genomic_DNA"/>
</dbReference>
<dbReference type="GeneID" id="93772962"/>
<keyword evidence="4" id="KW-1185">Reference proteome</keyword>